<feature type="transmembrane region" description="Helical" evidence="1">
    <location>
        <begin position="25"/>
        <end position="43"/>
    </location>
</feature>
<keyword evidence="1" id="KW-1133">Transmembrane helix</keyword>
<evidence type="ECO:0000313" key="3">
    <source>
        <dbReference type="EMBL" id="MFB9468687.1"/>
    </source>
</evidence>
<accession>A0ABV5NEG9</accession>
<gene>
    <name evidence="3" type="ORF">ACFFR3_04175</name>
</gene>
<evidence type="ECO:0000256" key="1">
    <source>
        <dbReference type="SAM" id="Phobius"/>
    </source>
</evidence>
<feature type="domain" description="DUF4350" evidence="2">
    <location>
        <begin position="55"/>
        <end position="223"/>
    </location>
</feature>
<keyword evidence="1" id="KW-0812">Transmembrane</keyword>
<comment type="caution">
    <text evidence="3">The sequence shown here is derived from an EMBL/GenBank/DDBJ whole genome shotgun (WGS) entry which is preliminary data.</text>
</comment>
<organism evidence="3 4">
    <name type="scientific">Nonomuraea salmonea</name>
    <dbReference type="NCBI Taxonomy" id="46181"/>
    <lineage>
        <taxon>Bacteria</taxon>
        <taxon>Bacillati</taxon>
        <taxon>Actinomycetota</taxon>
        <taxon>Actinomycetes</taxon>
        <taxon>Streptosporangiales</taxon>
        <taxon>Streptosporangiaceae</taxon>
        <taxon>Nonomuraea</taxon>
    </lineage>
</organism>
<protein>
    <submittedName>
        <fullName evidence="3">DUF4350 domain-containing protein</fullName>
    </submittedName>
</protein>
<dbReference type="InterPro" id="IPR025646">
    <property type="entry name" value="DUF4350"/>
</dbReference>
<dbReference type="RefSeq" id="WP_364365308.1">
    <property type="nucleotide sequence ID" value="NZ_JBHMCF010000003.1"/>
</dbReference>
<feature type="transmembrane region" description="Helical" evidence="1">
    <location>
        <begin position="261"/>
        <end position="278"/>
    </location>
</feature>
<evidence type="ECO:0000313" key="4">
    <source>
        <dbReference type="Proteomes" id="UP001589568"/>
    </source>
</evidence>
<reference evidence="3 4" key="1">
    <citation type="submission" date="2024-09" db="EMBL/GenBank/DDBJ databases">
        <authorList>
            <person name="Sun Q."/>
            <person name="Mori K."/>
        </authorList>
    </citation>
    <scope>NUCLEOTIDE SEQUENCE [LARGE SCALE GENOMIC DNA]</scope>
    <source>
        <strain evidence="3 4">JCM 3324</strain>
    </source>
</reference>
<dbReference type="Proteomes" id="UP001589568">
    <property type="component" value="Unassembled WGS sequence"/>
</dbReference>
<name>A0ABV5NEG9_9ACTN</name>
<sequence length="389" mass="40460">MSLTTPGTSYSTSPTARSAWRAGRLFVLLGIIAVLFGVLSVLLSGDSGPSRPLDPDDTSLSGSKALAELLRKQGVTVERVDTAEAAAAKGAAGDRLLLVTDTTFIDQYALARVPGDRVIVGAVPGLSALAPGIQIEPGQAARTRSREPECGLPAATAAGSAYLGGLRLRGPSGATACYPADDGHALVRYPYGGGTITVVGDGSFMTNQRLAEDGNAALALNLVSTGKPVIWVVRPETPPPSALPGERGASMYDLMPGSIRWAIYMAAIAVLVTAFWRGRRLGPVVAEKLPVVVRAAETVEGRGRLYRARRARERAADALRAGTIDRLTPRLGLASGAGRHEVVAALAARTGEDAHLVGDALYGPPPKDDAGLVALARYLDSIERTVSEL</sequence>
<dbReference type="EMBL" id="JBHMCF010000003">
    <property type="protein sequence ID" value="MFB9468687.1"/>
    <property type="molecule type" value="Genomic_DNA"/>
</dbReference>
<dbReference type="Pfam" id="PF14258">
    <property type="entry name" value="DUF4350"/>
    <property type="match status" value="1"/>
</dbReference>
<keyword evidence="4" id="KW-1185">Reference proteome</keyword>
<proteinExistence type="predicted"/>
<evidence type="ECO:0000259" key="2">
    <source>
        <dbReference type="Pfam" id="PF14258"/>
    </source>
</evidence>
<keyword evidence="1" id="KW-0472">Membrane</keyword>